<evidence type="ECO:0000313" key="2">
    <source>
        <dbReference type="EMBL" id="KAK8567408.1"/>
    </source>
</evidence>
<reference evidence="2 3" key="1">
    <citation type="journal article" date="2024" name="G3 (Bethesda)">
        <title>Genome assembly of Hibiscus sabdariffa L. provides insights into metabolisms of medicinal natural products.</title>
        <authorList>
            <person name="Kim T."/>
        </authorList>
    </citation>
    <scope>NUCLEOTIDE SEQUENCE [LARGE SCALE GENOMIC DNA]</scope>
    <source>
        <strain evidence="2">TK-2024</strain>
        <tissue evidence="2">Old leaves</tissue>
    </source>
</reference>
<protein>
    <submittedName>
        <fullName evidence="2">Uncharacterized protein</fullName>
    </submittedName>
</protein>
<comment type="caution">
    <text evidence="2">The sequence shown here is derived from an EMBL/GenBank/DDBJ whole genome shotgun (WGS) entry which is preliminary data.</text>
</comment>
<dbReference type="Proteomes" id="UP001472677">
    <property type="component" value="Unassembled WGS sequence"/>
</dbReference>
<feature type="chain" id="PRO_5046343007" evidence="1">
    <location>
        <begin position="22"/>
        <end position="90"/>
    </location>
</feature>
<accession>A0ABR2EWP3</accession>
<keyword evidence="3" id="KW-1185">Reference proteome</keyword>
<organism evidence="2 3">
    <name type="scientific">Hibiscus sabdariffa</name>
    <name type="common">roselle</name>
    <dbReference type="NCBI Taxonomy" id="183260"/>
    <lineage>
        <taxon>Eukaryota</taxon>
        <taxon>Viridiplantae</taxon>
        <taxon>Streptophyta</taxon>
        <taxon>Embryophyta</taxon>
        <taxon>Tracheophyta</taxon>
        <taxon>Spermatophyta</taxon>
        <taxon>Magnoliopsida</taxon>
        <taxon>eudicotyledons</taxon>
        <taxon>Gunneridae</taxon>
        <taxon>Pentapetalae</taxon>
        <taxon>rosids</taxon>
        <taxon>malvids</taxon>
        <taxon>Malvales</taxon>
        <taxon>Malvaceae</taxon>
        <taxon>Malvoideae</taxon>
        <taxon>Hibiscus</taxon>
    </lineage>
</organism>
<dbReference type="EMBL" id="JBBPBM010000009">
    <property type="protein sequence ID" value="KAK8567408.1"/>
    <property type="molecule type" value="Genomic_DNA"/>
</dbReference>
<proteinExistence type="predicted"/>
<keyword evidence="1" id="KW-0732">Signal</keyword>
<gene>
    <name evidence="2" type="ORF">V6N12_005998</name>
</gene>
<feature type="signal peptide" evidence="1">
    <location>
        <begin position="1"/>
        <end position="21"/>
    </location>
</feature>
<sequence length="90" mass="10121">MAARSTFLLLVFASLLVFNECNRDIGIDINGDELDQNPTADEKIKLLPCKHYILPTSWCCITMDPQLCWHTQKDCLAHCPPFSPPPHAVP</sequence>
<evidence type="ECO:0000256" key="1">
    <source>
        <dbReference type="SAM" id="SignalP"/>
    </source>
</evidence>
<name>A0ABR2EWP3_9ROSI</name>
<evidence type="ECO:0000313" key="3">
    <source>
        <dbReference type="Proteomes" id="UP001472677"/>
    </source>
</evidence>